<dbReference type="AlphaFoldDB" id="A0A328BZ33"/>
<gene>
    <name evidence="1" type="ORF">C5N92_06090</name>
</gene>
<proteinExistence type="predicted"/>
<dbReference type="EMBL" id="PTPX01000013">
    <property type="protein sequence ID" value="RAL18707.1"/>
    <property type="molecule type" value="Genomic_DNA"/>
</dbReference>
<evidence type="ECO:0000313" key="2">
    <source>
        <dbReference type="Proteomes" id="UP000248689"/>
    </source>
</evidence>
<evidence type="ECO:0000313" key="1">
    <source>
        <dbReference type="EMBL" id="RAL18707.1"/>
    </source>
</evidence>
<reference evidence="2" key="1">
    <citation type="submission" date="2018-02" db="EMBL/GenBank/DDBJ databases">
        <title>Glaesserella australis sp. nov., isolated from the lungs of pigs.</title>
        <authorList>
            <person name="Turni C."/>
            <person name="Christensen H."/>
        </authorList>
    </citation>
    <scope>NUCLEOTIDE SEQUENCE [LARGE SCALE GENOMIC DNA]</scope>
    <source>
        <strain evidence="2">HS4635</strain>
    </source>
</reference>
<comment type="caution">
    <text evidence="1">The sequence shown here is derived from an EMBL/GenBank/DDBJ whole genome shotgun (WGS) entry which is preliminary data.</text>
</comment>
<accession>A0A328BZ33</accession>
<sequence length="79" mass="8977">MDMAHLKFLVENNANLVLSYDEKNYQKLSKLAEFCYERGVTLTLKVSVNDFKKSPSNIKSHLADIASKGHKFVTIDISE</sequence>
<protein>
    <submittedName>
        <fullName evidence="1">Uncharacterized protein</fullName>
    </submittedName>
</protein>
<name>A0A328BZ33_9PAST</name>
<dbReference type="RefSeq" id="WP_111749969.1">
    <property type="nucleotide sequence ID" value="NZ_PTPX01000013.1"/>
</dbReference>
<dbReference type="Proteomes" id="UP000248689">
    <property type="component" value="Unassembled WGS sequence"/>
</dbReference>
<keyword evidence="2" id="KW-1185">Reference proteome</keyword>
<organism evidence="1 2">
    <name type="scientific">Glaesserella australis</name>
    <dbReference type="NCBI Taxonomy" id="2094024"/>
    <lineage>
        <taxon>Bacteria</taxon>
        <taxon>Pseudomonadati</taxon>
        <taxon>Pseudomonadota</taxon>
        <taxon>Gammaproteobacteria</taxon>
        <taxon>Pasteurellales</taxon>
        <taxon>Pasteurellaceae</taxon>
        <taxon>Glaesserella</taxon>
    </lineage>
</organism>